<sequence>MQNNKPFVNQQINKMSFVYKKNLISQIFKLHKAAKVFNEKGRILDQLSISKEPYMQVQSNVDKVLEILDPKHSSLLIKEFIEQDKEWIEKYWSKSSYYKHIHKAIDEFIYYLYS</sequence>
<evidence type="ECO:0000313" key="1">
    <source>
        <dbReference type="EMBL" id="CAT05351.1"/>
    </source>
</evidence>
<gene>
    <name evidence="1" type="ordered locus">MCJ_006570</name>
</gene>
<accession>C5J788</accession>
<dbReference type="NCBIfam" id="NF045770">
    <property type="entry name" value="MPN403_MG284_C"/>
    <property type="match status" value="1"/>
</dbReference>
<dbReference type="AlphaFoldDB" id="C5J788"/>
<name>C5J788_MESCH</name>
<reference evidence="2" key="1">
    <citation type="journal article" date="2009" name="BMC Bioinformatics">
        <title>The Mycoplasma conjunctivae genome sequencing, annotation and analysis.</title>
        <authorList>
            <person name="Calderon-Copete S.P."/>
            <person name="Wigger G."/>
            <person name="Wunderlin C."/>
            <person name="Schmidheini T."/>
            <person name="Frey J."/>
            <person name="Quail M.A."/>
            <person name="Falquet L."/>
        </authorList>
    </citation>
    <scope>NUCLEOTIDE SEQUENCE [LARGE SCALE GENOMIC DNA]</scope>
    <source>
        <strain evidence="2">ATCC 25834 / NCTC 10147 / HRC/581</strain>
    </source>
</reference>
<organism evidence="1 2">
    <name type="scientific">Mesomycoplasma conjunctivae (strain ATCC 25834 / NCTC 10147 / HRC/581)</name>
    <name type="common">Mycoplasma conjunctivae</name>
    <dbReference type="NCBI Taxonomy" id="572263"/>
    <lineage>
        <taxon>Bacteria</taxon>
        <taxon>Bacillati</taxon>
        <taxon>Mycoplasmatota</taxon>
        <taxon>Mycoplasmoidales</taxon>
        <taxon>Metamycoplasmataceae</taxon>
        <taxon>Mesomycoplasma</taxon>
    </lineage>
</organism>
<protein>
    <submittedName>
        <fullName evidence="1">Uncharacterized protein</fullName>
    </submittedName>
</protein>
<proteinExistence type="predicted"/>
<dbReference type="Proteomes" id="UP000001491">
    <property type="component" value="Chromosome"/>
</dbReference>
<dbReference type="KEGG" id="mco:MCJ_006570"/>
<evidence type="ECO:0000313" key="2">
    <source>
        <dbReference type="Proteomes" id="UP000001491"/>
    </source>
</evidence>
<dbReference type="eggNOG" id="ENOG5030MZB">
    <property type="taxonomic scope" value="Bacteria"/>
</dbReference>
<keyword evidence="2" id="KW-1185">Reference proteome</keyword>
<dbReference type="InterPro" id="IPR058231">
    <property type="entry name" value="MG284-like_C"/>
</dbReference>
<dbReference type="EMBL" id="FM864216">
    <property type="protein sequence ID" value="CAT05351.1"/>
    <property type="molecule type" value="Genomic_DNA"/>
</dbReference>
<dbReference type="HOGENOM" id="CLU_166785_0_0_14"/>